<keyword evidence="4" id="KW-1185">Reference proteome</keyword>
<dbReference type="VEuPathDB" id="VectorBase:AMAM023176"/>
<proteinExistence type="predicted"/>
<name>A0A182TAY2_9DIPT</name>
<dbReference type="Pfam" id="PF07898">
    <property type="entry name" value="DUF1676"/>
    <property type="match status" value="1"/>
</dbReference>
<feature type="transmembrane region" description="Helical" evidence="2">
    <location>
        <begin position="43"/>
        <end position="61"/>
    </location>
</feature>
<reference evidence="3" key="2">
    <citation type="submission" date="2020-05" db="UniProtKB">
        <authorList>
            <consortium name="EnsemblMetazoa"/>
        </authorList>
    </citation>
    <scope>IDENTIFICATION</scope>
    <source>
        <strain evidence="3">maculatus3</strain>
    </source>
</reference>
<evidence type="ECO:0000256" key="2">
    <source>
        <dbReference type="SAM" id="Phobius"/>
    </source>
</evidence>
<protein>
    <submittedName>
        <fullName evidence="3">Uncharacterized protein</fullName>
    </submittedName>
</protein>
<keyword evidence="2" id="KW-1133">Transmembrane helix</keyword>
<keyword evidence="2" id="KW-0472">Membrane</keyword>
<dbReference type="PANTHER" id="PTHR21879">
    <property type="entry name" value="FI03362P-RELATED-RELATED"/>
    <property type="match status" value="1"/>
</dbReference>
<keyword evidence="2" id="KW-0812">Transmembrane</keyword>
<feature type="region of interest" description="Disordered" evidence="1">
    <location>
        <begin position="156"/>
        <end position="175"/>
    </location>
</feature>
<evidence type="ECO:0000313" key="4">
    <source>
        <dbReference type="Proteomes" id="UP000075901"/>
    </source>
</evidence>
<evidence type="ECO:0000313" key="3">
    <source>
        <dbReference type="EnsemblMetazoa" id="AMAM023176-PA"/>
    </source>
</evidence>
<dbReference type="AlphaFoldDB" id="A0A182TAY2"/>
<evidence type="ECO:0000256" key="1">
    <source>
        <dbReference type="SAM" id="MobiDB-lite"/>
    </source>
</evidence>
<accession>A0A182TAY2</accession>
<dbReference type="PANTHER" id="PTHR21879:SF4">
    <property type="entry name" value="OSIRIS 17, ISOFORM C"/>
    <property type="match status" value="1"/>
</dbReference>
<dbReference type="GO" id="GO:0016020">
    <property type="term" value="C:membrane"/>
    <property type="evidence" value="ECO:0007669"/>
    <property type="project" value="TreeGrafter"/>
</dbReference>
<sequence length="175" mass="18987">MNRSVHSEVPAAPGNIGSYGMFGGNGGGHTNTNNRRRQLVESGAFALLALTVAVLCTSVSATTEATIVNATSVTEFPLSNSSAGRASSRPMFSTGNRLWDALIADCMRKPTFACIQKNVYSFLGEQLDVENVNFTNRVQFLRNRVDFTKYTREANDAIDGEEDNENEIPDARSGK</sequence>
<organism evidence="3 4">
    <name type="scientific">Anopheles maculatus</name>
    <dbReference type="NCBI Taxonomy" id="74869"/>
    <lineage>
        <taxon>Eukaryota</taxon>
        <taxon>Metazoa</taxon>
        <taxon>Ecdysozoa</taxon>
        <taxon>Arthropoda</taxon>
        <taxon>Hexapoda</taxon>
        <taxon>Insecta</taxon>
        <taxon>Pterygota</taxon>
        <taxon>Neoptera</taxon>
        <taxon>Endopterygota</taxon>
        <taxon>Diptera</taxon>
        <taxon>Nematocera</taxon>
        <taxon>Culicoidea</taxon>
        <taxon>Culicidae</taxon>
        <taxon>Anophelinae</taxon>
        <taxon>Anopheles</taxon>
        <taxon>Anopheles maculatus group</taxon>
    </lineage>
</organism>
<dbReference type="EnsemblMetazoa" id="AMAM023176-RA">
    <property type="protein sequence ID" value="AMAM023176-PA"/>
    <property type="gene ID" value="AMAM023176"/>
</dbReference>
<feature type="compositionally biased region" description="Acidic residues" evidence="1">
    <location>
        <begin position="156"/>
        <end position="168"/>
    </location>
</feature>
<dbReference type="Proteomes" id="UP000075901">
    <property type="component" value="Unassembled WGS sequence"/>
</dbReference>
<dbReference type="InterPro" id="IPR012464">
    <property type="entry name" value="DUF1676"/>
</dbReference>
<reference evidence="4" key="1">
    <citation type="submission" date="2013-09" db="EMBL/GenBank/DDBJ databases">
        <title>The Genome Sequence of Anopheles maculatus species B.</title>
        <authorList>
            <consortium name="The Broad Institute Genomics Platform"/>
            <person name="Neafsey D.E."/>
            <person name="Besansky N."/>
            <person name="Howell P."/>
            <person name="Walton C."/>
            <person name="Young S.K."/>
            <person name="Zeng Q."/>
            <person name="Gargeya S."/>
            <person name="Fitzgerald M."/>
            <person name="Haas B."/>
            <person name="Abouelleil A."/>
            <person name="Allen A.W."/>
            <person name="Alvarado L."/>
            <person name="Arachchi H.M."/>
            <person name="Berlin A.M."/>
            <person name="Chapman S.B."/>
            <person name="Gainer-Dewar J."/>
            <person name="Goldberg J."/>
            <person name="Griggs A."/>
            <person name="Gujja S."/>
            <person name="Hansen M."/>
            <person name="Howarth C."/>
            <person name="Imamovic A."/>
            <person name="Ireland A."/>
            <person name="Larimer J."/>
            <person name="McCowan C."/>
            <person name="Murphy C."/>
            <person name="Pearson M."/>
            <person name="Poon T.W."/>
            <person name="Priest M."/>
            <person name="Roberts A."/>
            <person name="Saif S."/>
            <person name="Shea T."/>
            <person name="Sisk P."/>
            <person name="Sykes S."/>
            <person name="Wortman J."/>
            <person name="Nusbaum C."/>
            <person name="Birren B."/>
        </authorList>
    </citation>
    <scope>NUCLEOTIDE SEQUENCE [LARGE SCALE GENOMIC DNA]</scope>
    <source>
        <strain evidence="4">maculatus3</strain>
    </source>
</reference>